<dbReference type="InterPro" id="IPR036291">
    <property type="entry name" value="NAD(P)-bd_dom_sf"/>
</dbReference>
<dbReference type="InterPro" id="IPR020843">
    <property type="entry name" value="ER"/>
</dbReference>
<dbReference type="InterPro" id="IPR041694">
    <property type="entry name" value="ADH_N_2"/>
</dbReference>
<evidence type="ECO:0000259" key="2">
    <source>
        <dbReference type="SMART" id="SM00829"/>
    </source>
</evidence>
<dbReference type="EMBL" id="JANBUO010000013">
    <property type="protein sequence ID" value="KAJ2809031.1"/>
    <property type="molecule type" value="Genomic_DNA"/>
</dbReference>
<dbReference type="CDD" id="cd05288">
    <property type="entry name" value="PGDH"/>
    <property type="match status" value="1"/>
</dbReference>
<dbReference type="PANTHER" id="PTHR43205:SF7">
    <property type="entry name" value="PROSTAGLANDIN REDUCTASE 1"/>
    <property type="match status" value="1"/>
</dbReference>
<evidence type="ECO:0000313" key="3">
    <source>
        <dbReference type="EMBL" id="KAJ2809031.1"/>
    </source>
</evidence>
<dbReference type="AlphaFoldDB" id="A0A9W8HZ79"/>
<keyword evidence="4" id="KW-1185">Reference proteome</keyword>
<dbReference type="Pfam" id="PF00107">
    <property type="entry name" value="ADH_zinc_N"/>
    <property type="match status" value="1"/>
</dbReference>
<gene>
    <name evidence="3" type="ORF">H4R20_000454</name>
</gene>
<keyword evidence="1" id="KW-0560">Oxidoreductase</keyword>
<dbReference type="InterPro" id="IPR045010">
    <property type="entry name" value="MDR_fam"/>
</dbReference>
<reference evidence="3" key="1">
    <citation type="submission" date="2022-07" db="EMBL/GenBank/DDBJ databases">
        <title>Phylogenomic reconstructions and comparative analyses of Kickxellomycotina fungi.</title>
        <authorList>
            <person name="Reynolds N.K."/>
            <person name="Stajich J.E."/>
            <person name="Barry K."/>
            <person name="Grigoriev I.V."/>
            <person name="Crous P."/>
            <person name="Smith M.E."/>
        </authorList>
    </citation>
    <scope>NUCLEOTIDE SEQUENCE</scope>
    <source>
        <strain evidence="3">NRRL 1565</strain>
    </source>
</reference>
<evidence type="ECO:0000256" key="1">
    <source>
        <dbReference type="ARBA" id="ARBA00023002"/>
    </source>
</evidence>
<evidence type="ECO:0000313" key="4">
    <source>
        <dbReference type="Proteomes" id="UP001140094"/>
    </source>
</evidence>
<dbReference type="SMART" id="SM00829">
    <property type="entry name" value="PKS_ER"/>
    <property type="match status" value="1"/>
</dbReference>
<dbReference type="InterPro" id="IPR013149">
    <property type="entry name" value="ADH-like_C"/>
</dbReference>
<protein>
    <recommendedName>
        <fullName evidence="2">Enoyl reductase (ER) domain-containing protein</fullName>
    </recommendedName>
</protein>
<dbReference type="SUPFAM" id="SSF51735">
    <property type="entry name" value="NAD(P)-binding Rossmann-fold domains"/>
    <property type="match status" value="1"/>
</dbReference>
<dbReference type="OrthoDB" id="809632at2759"/>
<organism evidence="3 4">
    <name type="scientific">Coemansia guatemalensis</name>
    <dbReference type="NCBI Taxonomy" id="2761395"/>
    <lineage>
        <taxon>Eukaryota</taxon>
        <taxon>Fungi</taxon>
        <taxon>Fungi incertae sedis</taxon>
        <taxon>Zoopagomycota</taxon>
        <taxon>Kickxellomycotina</taxon>
        <taxon>Kickxellomycetes</taxon>
        <taxon>Kickxellales</taxon>
        <taxon>Kickxellaceae</taxon>
        <taxon>Coemansia</taxon>
    </lineage>
</organism>
<dbReference type="PANTHER" id="PTHR43205">
    <property type="entry name" value="PROSTAGLANDIN REDUCTASE"/>
    <property type="match status" value="1"/>
</dbReference>
<sequence>MSTSTNTRVVLQQYAPKDVHSPDFFSVERNQPIPDASLLKPGQVLVQVEALSIDPHQRRFIDSLDGQDFDKEKAFVYPLGQPITGIGAGVVIASGSNRFAIGDRVRSDEIPWQTYAVVADNTLIKLPQSSLPLTDYIGVLGMPAFTAYLGVVMVGQPKAGETLLVSAASGAVGQIVVQLAKARGLRVIGVAGSDDKVKYVKSLGADAVLNYKTCGDFVQALGEVAPEGIDIYFDNVGGEFLDAALLHLNTHARVVICGSMSTYAADKSEISGIKNLDTLIVKEVTLRSIYYLLHVGTAIEEDFLQEMAQLVEQGLVKFKTDVRVGLENAPQALADLFAGDNFGKLIVKTLAAVDE</sequence>
<comment type="caution">
    <text evidence="3">The sequence shown here is derived from an EMBL/GenBank/DDBJ whole genome shotgun (WGS) entry which is preliminary data.</text>
</comment>
<proteinExistence type="predicted"/>
<feature type="domain" description="Enoyl reductase (ER)" evidence="2">
    <location>
        <begin position="20"/>
        <end position="347"/>
    </location>
</feature>
<accession>A0A9W8HZ79</accession>
<dbReference type="InterPro" id="IPR011032">
    <property type="entry name" value="GroES-like_sf"/>
</dbReference>
<dbReference type="Gene3D" id="3.40.50.720">
    <property type="entry name" value="NAD(P)-binding Rossmann-like Domain"/>
    <property type="match status" value="1"/>
</dbReference>
<dbReference type="Proteomes" id="UP001140094">
    <property type="component" value="Unassembled WGS sequence"/>
</dbReference>
<dbReference type="Pfam" id="PF16884">
    <property type="entry name" value="ADH_N_2"/>
    <property type="match status" value="1"/>
</dbReference>
<dbReference type="GO" id="GO:0016628">
    <property type="term" value="F:oxidoreductase activity, acting on the CH-CH group of donors, NAD or NADP as acceptor"/>
    <property type="evidence" value="ECO:0007669"/>
    <property type="project" value="InterPro"/>
</dbReference>
<dbReference type="Gene3D" id="3.90.180.10">
    <property type="entry name" value="Medium-chain alcohol dehydrogenases, catalytic domain"/>
    <property type="match status" value="1"/>
</dbReference>
<dbReference type="SUPFAM" id="SSF50129">
    <property type="entry name" value="GroES-like"/>
    <property type="match status" value="1"/>
</dbReference>
<name>A0A9W8HZ79_9FUNG</name>
<dbReference type="FunFam" id="3.40.50.720:FF:000121">
    <property type="entry name" value="Prostaglandin reductase 2"/>
    <property type="match status" value="1"/>
</dbReference>